<name>X6LRY0_RETFI</name>
<evidence type="ECO:0000313" key="2">
    <source>
        <dbReference type="Proteomes" id="UP000023152"/>
    </source>
</evidence>
<evidence type="ECO:0000313" key="1">
    <source>
        <dbReference type="EMBL" id="ETO03505.1"/>
    </source>
</evidence>
<protein>
    <submittedName>
        <fullName evidence="1">Uncharacterized protein</fullName>
    </submittedName>
</protein>
<dbReference type="EMBL" id="ASPP01033111">
    <property type="protein sequence ID" value="ETO03505.1"/>
    <property type="molecule type" value="Genomic_DNA"/>
</dbReference>
<comment type="caution">
    <text evidence="1">The sequence shown here is derived from an EMBL/GenBank/DDBJ whole genome shotgun (WGS) entry which is preliminary data.</text>
</comment>
<sequence length="141" mass="16656">MIVTALSPMIDCGLRDTCWMQLNTLYSLHCPITWRKMKLPICIRLNWMRIGSLDLWRNQKNLVQPWYTRNAERISTKNTSNSEKEKNNIDLYHWTTNPNIVEWLHGDDANVSNNEHYSNAKVYISSQERLDRVNSIIGRHP</sequence>
<proteinExistence type="predicted"/>
<organism evidence="1 2">
    <name type="scientific">Reticulomyxa filosa</name>
    <dbReference type="NCBI Taxonomy" id="46433"/>
    <lineage>
        <taxon>Eukaryota</taxon>
        <taxon>Sar</taxon>
        <taxon>Rhizaria</taxon>
        <taxon>Retaria</taxon>
        <taxon>Foraminifera</taxon>
        <taxon>Monothalamids</taxon>
        <taxon>Reticulomyxidae</taxon>
        <taxon>Reticulomyxa</taxon>
    </lineage>
</organism>
<dbReference type="Proteomes" id="UP000023152">
    <property type="component" value="Unassembled WGS sequence"/>
</dbReference>
<gene>
    <name evidence="1" type="ORF">RFI_33899</name>
</gene>
<dbReference type="AlphaFoldDB" id="X6LRY0"/>
<keyword evidence="2" id="KW-1185">Reference proteome</keyword>
<reference evidence="1 2" key="1">
    <citation type="journal article" date="2013" name="Curr. Biol.">
        <title>The Genome of the Foraminiferan Reticulomyxa filosa.</title>
        <authorList>
            <person name="Glockner G."/>
            <person name="Hulsmann N."/>
            <person name="Schleicher M."/>
            <person name="Noegel A.A."/>
            <person name="Eichinger L."/>
            <person name="Gallinger C."/>
            <person name="Pawlowski J."/>
            <person name="Sierra R."/>
            <person name="Euteneuer U."/>
            <person name="Pillet L."/>
            <person name="Moustafa A."/>
            <person name="Platzer M."/>
            <person name="Groth M."/>
            <person name="Szafranski K."/>
            <person name="Schliwa M."/>
        </authorList>
    </citation>
    <scope>NUCLEOTIDE SEQUENCE [LARGE SCALE GENOMIC DNA]</scope>
</reference>
<accession>X6LRY0</accession>